<gene>
    <name evidence="3" type="ORF">B0T23DRAFT_102839</name>
</gene>
<evidence type="ECO:0000256" key="1">
    <source>
        <dbReference type="SAM" id="Phobius"/>
    </source>
</evidence>
<feature type="signal peptide" evidence="2">
    <location>
        <begin position="1"/>
        <end position="18"/>
    </location>
</feature>
<dbReference type="GeneID" id="87869346"/>
<dbReference type="EMBL" id="JAULSX010000003">
    <property type="protein sequence ID" value="KAK3494162.1"/>
    <property type="molecule type" value="Genomic_DNA"/>
</dbReference>
<dbReference type="RefSeq" id="XP_062693591.1">
    <property type="nucleotide sequence ID" value="XM_062831724.1"/>
</dbReference>
<proteinExistence type="predicted"/>
<name>A0AAJ0I929_9PEZI</name>
<evidence type="ECO:0000313" key="4">
    <source>
        <dbReference type="Proteomes" id="UP001285908"/>
    </source>
</evidence>
<dbReference type="PANTHER" id="PTHR35043:SF7">
    <property type="entry name" value="TRANSCRIPTION FACTOR DOMAIN-CONTAINING PROTEIN"/>
    <property type="match status" value="1"/>
</dbReference>
<keyword evidence="1" id="KW-0812">Transmembrane</keyword>
<keyword evidence="1" id="KW-0472">Membrane</keyword>
<dbReference type="AlphaFoldDB" id="A0AAJ0I929"/>
<evidence type="ECO:0000256" key="2">
    <source>
        <dbReference type="SAM" id="SignalP"/>
    </source>
</evidence>
<keyword evidence="2" id="KW-0732">Signal</keyword>
<sequence length="680" mass="76088">MFALHIIPFLFIVRTVLGGDTETQNTSTLDTIRNHRNDTGFLSTATAPPWVASPNTRGTGDILFTCLLTMLACIYTAIHPHVPIVRSRSLLGLVSVSWLSLIKITLAIDALLTPELLLYAAIQEHMNARSLYNDLRDIISRRRNAGFSDPDETSIDDTFCYFATMGGFRVSIEDIHPSRSAHFSTRRLPRDVSLSPDGIRLLAELGHLSLLVKTAGDVEGKSKANTFQKCLAAGQLCWMVIQCTVRKCHGLPVPLLEVHTFAHALFSVLMYAAWFKKPLDIAPSSCVLLPTEDFEDALALMVQEQFCESHNIVACLYPERRPENESSTIAVSGDTKQMLPFDEPGSPALMPVYHPDGNPIKVTWIDPNSPKSLLDPDRTGMVLPCGFGFAKVFAPPVTYHGWYSLRRAEAFRAITSPHRQGYLSRKDKLRAERVMRQIVLLDGKPLQSPQPYVNCEDVCLKERRCRYPMLKYRRAFYSVNVHHPLDPVDMPDDFEGDDDPMLQDSSYMSKINANNNETMIDAPLAIPTFGVATTPMALLTNNNISSKNSLLIAALFGLNGGIHMAAWNYIFPTKVECQAWRVVSLASTVIGLGMVLVRVLTIFLRKFTGPHQLVYPRNGAILAGWILLLELGIIQLPLYFLLLFVMFGRLYLNVEAFISLRHMPYGVFVMPSWLEVLPHL</sequence>
<dbReference type="PANTHER" id="PTHR35043">
    <property type="entry name" value="TRANSCRIPTION FACTOR DOMAIN-CONTAINING PROTEIN"/>
    <property type="match status" value="1"/>
</dbReference>
<reference evidence="3 4" key="1">
    <citation type="journal article" date="2023" name="Mol. Phylogenet. Evol.">
        <title>Genome-scale phylogeny and comparative genomics of the fungal order Sordariales.</title>
        <authorList>
            <person name="Hensen N."/>
            <person name="Bonometti L."/>
            <person name="Westerberg I."/>
            <person name="Brannstrom I.O."/>
            <person name="Guillou S."/>
            <person name="Cros-Aarteil S."/>
            <person name="Calhoun S."/>
            <person name="Haridas S."/>
            <person name="Kuo A."/>
            <person name="Mondo S."/>
            <person name="Pangilinan J."/>
            <person name="Riley R."/>
            <person name="LaButti K."/>
            <person name="Andreopoulos B."/>
            <person name="Lipzen A."/>
            <person name="Chen C."/>
            <person name="Yan M."/>
            <person name="Daum C."/>
            <person name="Ng V."/>
            <person name="Clum A."/>
            <person name="Steindorff A."/>
            <person name="Ohm R.A."/>
            <person name="Martin F."/>
            <person name="Silar P."/>
            <person name="Natvig D.O."/>
            <person name="Lalanne C."/>
            <person name="Gautier V."/>
            <person name="Ament-Velasquez S.L."/>
            <person name="Kruys A."/>
            <person name="Hutchinson M.I."/>
            <person name="Powell A.J."/>
            <person name="Barry K."/>
            <person name="Miller A.N."/>
            <person name="Grigoriev I.V."/>
            <person name="Debuchy R."/>
            <person name="Gladieux P."/>
            <person name="Hiltunen Thoren M."/>
            <person name="Johannesson H."/>
        </authorList>
    </citation>
    <scope>NUCLEOTIDE SEQUENCE [LARGE SCALE GENOMIC DNA]</scope>
    <source>
        <strain evidence="3 4">FGSC 10403</strain>
    </source>
</reference>
<keyword evidence="1" id="KW-1133">Transmembrane helix</keyword>
<accession>A0AAJ0I929</accession>
<evidence type="ECO:0000313" key="3">
    <source>
        <dbReference type="EMBL" id="KAK3494162.1"/>
    </source>
</evidence>
<organism evidence="3 4">
    <name type="scientific">Neurospora hispaniola</name>
    <dbReference type="NCBI Taxonomy" id="588809"/>
    <lineage>
        <taxon>Eukaryota</taxon>
        <taxon>Fungi</taxon>
        <taxon>Dikarya</taxon>
        <taxon>Ascomycota</taxon>
        <taxon>Pezizomycotina</taxon>
        <taxon>Sordariomycetes</taxon>
        <taxon>Sordariomycetidae</taxon>
        <taxon>Sordariales</taxon>
        <taxon>Sordariaceae</taxon>
        <taxon>Neurospora</taxon>
    </lineage>
</organism>
<feature type="transmembrane region" description="Helical" evidence="1">
    <location>
        <begin position="550"/>
        <end position="570"/>
    </location>
</feature>
<feature type="transmembrane region" description="Helical" evidence="1">
    <location>
        <begin position="624"/>
        <end position="652"/>
    </location>
</feature>
<keyword evidence="4" id="KW-1185">Reference proteome</keyword>
<protein>
    <submittedName>
        <fullName evidence="3">Uncharacterized protein</fullName>
    </submittedName>
</protein>
<feature type="transmembrane region" description="Helical" evidence="1">
    <location>
        <begin position="582"/>
        <end position="604"/>
    </location>
</feature>
<dbReference type="Proteomes" id="UP001285908">
    <property type="component" value="Unassembled WGS sequence"/>
</dbReference>
<comment type="caution">
    <text evidence="3">The sequence shown here is derived from an EMBL/GenBank/DDBJ whole genome shotgun (WGS) entry which is preliminary data.</text>
</comment>
<feature type="chain" id="PRO_5042570568" evidence="2">
    <location>
        <begin position="19"/>
        <end position="680"/>
    </location>
</feature>